<evidence type="ECO:0000313" key="2">
    <source>
        <dbReference type="Proteomes" id="UP000790347"/>
    </source>
</evidence>
<gene>
    <name evidence="1" type="ORF">DERF_006898</name>
</gene>
<dbReference type="AlphaFoldDB" id="A0A922I140"/>
<evidence type="ECO:0000313" key="1">
    <source>
        <dbReference type="EMBL" id="KAH9516136.1"/>
    </source>
</evidence>
<protein>
    <submittedName>
        <fullName evidence="1">Uncharacterized protein</fullName>
    </submittedName>
</protein>
<proteinExistence type="predicted"/>
<comment type="caution">
    <text evidence="1">The sequence shown here is derived from an EMBL/GenBank/DDBJ whole genome shotgun (WGS) entry which is preliminary data.</text>
</comment>
<reference evidence="1" key="2">
    <citation type="journal article" date="2022" name="Res Sq">
        <title>Comparative Genomics Reveals Insights into the Divergent Evolution of Astigmatic Mites and Household Pest Adaptations.</title>
        <authorList>
            <person name="Xiong Q."/>
            <person name="Wan A.T.-Y."/>
            <person name="Liu X.-Y."/>
            <person name="Fung C.S.-H."/>
            <person name="Xiao X."/>
            <person name="Malainual N."/>
            <person name="Hou J."/>
            <person name="Wang L."/>
            <person name="Wang M."/>
            <person name="Yang K."/>
            <person name="Cui Y."/>
            <person name="Leung E."/>
            <person name="Nong W."/>
            <person name="Shin S.-K."/>
            <person name="Au S."/>
            <person name="Jeong K.Y."/>
            <person name="Chew F.T."/>
            <person name="Hui J."/>
            <person name="Leung T.F."/>
            <person name="Tungtrongchitr A."/>
            <person name="Zhong N."/>
            <person name="Liu Z."/>
            <person name="Tsui S."/>
        </authorList>
    </citation>
    <scope>NUCLEOTIDE SEQUENCE</scope>
    <source>
        <strain evidence="1">Derf</strain>
        <tissue evidence="1">Whole organism</tissue>
    </source>
</reference>
<feature type="non-terminal residue" evidence="1">
    <location>
        <position position="54"/>
    </location>
</feature>
<reference evidence="1" key="1">
    <citation type="submission" date="2013-05" db="EMBL/GenBank/DDBJ databases">
        <authorList>
            <person name="Yim A.K.Y."/>
            <person name="Chan T.F."/>
            <person name="Ji K.M."/>
            <person name="Liu X.Y."/>
            <person name="Zhou J.W."/>
            <person name="Li R.Q."/>
            <person name="Yang K.Y."/>
            <person name="Li J."/>
            <person name="Li M."/>
            <person name="Law P.T.W."/>
            <person name="Wu Y.L."/>
            <person name="Cai Z.L."/>
            <person name="Qin H."/>
            <person name="Bao Y."/>
            <person name="Leung R.K.K."/>
            <person name="Ng P.K.S."/>
            <person name="Zou J."/>
            <person name="Zhong X.J."/>
            <person name="Ran P.X."/>
            <person name="Zhong N.S."/>
            <person name="Liu Z.G."/>
            <person name="Tsui S.K.W."/>
        </authorList>
    </citation>
    <scope>NUCLEOTIDE SEQUENCE</scope>
    <source>
        <strain evidence="1">Derf</strain>
        <tissue evidence="1">Whole organism</tissue>
    </source>
</reference>
<sequence length="54" mass="6186">MPLLRKKAGRFSRTFKKYVTVHGIPPFWGRLCTTEVEIELARPYPIGSVGLRIV</sequence>
<name>A0A922I140_DERFA</name>
<dbReference type="EMBL" id="ASGP02000003">
    <property type="protein sequence ID" value="KAH9516136.1"/>
    <property type="molecule type" value="Genomic_DNA"/>
</dbReference>
<organism evidence="1 2">
    <name type="scientific">Dermatophagoides farinae</name>
    <name type="common">American house dust mite</name>
    <dbReference type="NCBI Taxonomy" id="6954"/>
    <lineage>
        <taxon>Eukaryota</taxon>
        <taxon>Metazoa</taxon>
        <taxon>Ecdysozoa</taxon>
        <taxon>Arthropoda</taxon>
        <taxon>Chelicerata</taxon>
        <taxon>Arachnida</taxon>
        <taxon>Acari</taxon>
        <taxon>Acariformes</taxon>
        <taxon>Sarcoptiformes</taxon>
        <taxon>Astigmata</taxon>
        <taxon>Psoroptidia</taxon>
        <taxon>Analgoidea</taxon>
        <taxon>Pyroglyphidae</taxon>
        <taxon>Dermatophagoidinae</taxon>
        <taxon>Dermatophagoides</taxon>
    </lineage>
</organism>
<dbReference type="Proteomes" id="UP000790347">
    <property type="component" value="Unassembled WGS sequence"/>
</dbReference>
<accession>A0A922I140</accession>
<keyword evidence="2" id="KW-1185">Reference proteome</keyword>